<keyword evidence="3" id="KW-1185">Reference proteome</keyword>
<reference evidence="3" key="1">
    <citation type="submission" date="2016-09" db="EMBL/GenBank/DDBJ databases">
        <title>Acidihalobacter prosperus F5.</title>
        <authorList>
            <person name="Khaleque H.N."/>
            <person name="Ramsay J.P."/>
            <person name="Kaksonen A.H."/>
            <person name="Boxall N.J."/>
            <person name="Watkin E.L.J."/>
        </authorList>
    </citation>
    <scope>NUCLEOTIDE SEQUENCE [LARGE SCALE GENOMIC DNA]</scope>
    <source>
        <strain evidence="3">F5</strain>
    </source>
</reference>
<evidence type="ECO:0000313" key="3">
    <source>
        <dbReference type="Proteomes" id="UP000095401"/>
    </source>
</evidence>
<organism evidence="2 3">
    <name type="scientific">Acidihalobacter yilgarnensis</name>
    <dbReference type="NCBI Taxonomy" id="2819280"/>
    <lineage>
        <taxon>Bacteria</taxon>
        <taxon>Pseudomonadati</taxon>
        <taxon>Pseudomonadota</taxon>
        <taxon>Gammaproteobacteria</taxon>
        <taxon>Chromatiales</taxon>
        <taxon>Ectothiorhodospiraceae</taxon>
        <taxon>Acidihalobacter</taxon>
    </lineage>
</organism>
<evidence type="ECO:0000313" key="2">
    <source>
        <dbReference type="EMBL" id="AOU98910.1"/>
    </source>
</evidence>
<sequence>MWAAWLRVRLALVIKISLLVIIVFLGMAGLVWLIMEICHLRVGGMSFFWVGMSRILGIFILLMVWLDWFLGRL</sequence>
<accession>A0A1D8IR01</accession>
<feature type="transmembrane region" description="Helical" evidence="1">
    <location>
        <begin position="47"/>
        <end position="70"/>
    </location>
</feature>
<keyword evidence="1" id="KW-0812">Transmembrane</keyword>
<keyword evidence="1" id="KW-0472">Membrane</keyword>
<keyword evidence="1" id="KW-1133">Transmembrane helix</keyword>
<name>A0A1D8IR01_9GAMM</name>
<dbReference type="AlphaFoldDB" id="A0A1D8IR01"/>
<proteinExistence type="predicted"/>
<gene>
    <name evidence="2" type="ORF">BI364_13945</name>
</gene>
<dbReference type="Proteomes" id="UP000095401">
    <property type="component" value="Chromosome"/>
</dbReference>
<protein>
    <submittedName>
        <fullName evidence="2">Uncharacterized protein</fullName>
    </submittedName>
</protein>
<feature type="transmembrane region" description="Helical" evidence="1">
    <location>
        <begin position="12"/>
        <end position="35"/>
    </location>
</feature>
<dbReference type="KEGG" id="aprs:BI364_13945"/>
<dbReference type="EMBL" id="CP017415">
    <property type="protein sequence ID" value="AOU98910.1"/>
    <property type="molecule type" value="Genomic_DNA"/>
</dbReference>
<evidence type="ECO:0000256" key="1">
    <source>
        <dbReference type="SAM" id="Phobius"/>
    </source>
</evidence>